<organism evidence="2 3">
    <name type="scientific">Thioalkalivibrio halophilus</name>
    <dbReference type="NCBI Taxonomy" id="252474"/>
    <lineage>
        <taxon>Bacteria</taxon>
        <taxon>Pseudomonadati</taxon>
        <taxon>Pseudomonadota</taxon>
        <taxon>Gammaproteobacteria</taxon>
        <taxon>Chromatiales</taxon>
        <taxon>Ectothiorhodospiraceae</taxon>
        <taxon>Thioalkalivibrio</taxon>
    </lineage>
</organism>
<reference evidence="2 3" key="1">
    <citation type="submission" date="2017-02" db="EMBL/GenBank/DDBJ databases">
        <title>Genomic diversity within the haloalkaliphilic genus Thioalkalivibrio.</title>
        <authorList>
            <person name="Ahn A.-C."/>
            <person name="Meier-Kolthoff J."/>
            <person name="Overmars L."/>
            <person name="Richter M."/>
            <person name="Woyke T."/>
            <person name="Sorokin D.Y."/>
            <person name="Muyzer G."/>
        </authorList>
    </citation>
    <scope>NUCLEOTIDE SEQUENCE [LARGE SCALE GENOMIC DNA]</scope>
    <source>
        <strain evidence="2 3">HL17</strain>
    </source>
</reference>
<protein>
    <submittedName>
        <fullName evidence="2">Uncharacterized protein</fullName>
    </submittedName>
</protein>
<gene>
    <name evidence="2" type="ORF">B1A74_09605</name>
</gene>
<keyword evidence="1" id="KW-0812">Transmembrane</keyword>
<accession>A0A1V2ZX86</accession>
<keyword evidence="1" id="KW-0472">Membrane</keyword>
<proteinExistence type="predicted"/>
<keyword evidence="3" id="KW-1185">Reference proteome</keyword>
<sequence length="135" mass="15107">MSKPPPETDPRDLSDRVIDFLRAPATLLFLAGLVIGGLGVHWLSDPEVPEGMLLVTVHNDTDEMIEAIHFSFSHDQSLSELREGRIRPGERRDVALNHPPAAGFNMEVRYADGETQSFCANRGVEGRRQAVRLYR</sequence>
<dbReference type="RefSeq" id="WP_024329256.1">
    <property type="nucleotide sequence ID" value="NZ_MUZR01000039.1"/>
</dbReference>
<dbReference type="OrthoDB" id="5624633at2"/>
<evidence type="ECO:0000256" key="1">
    <source>
        <dbReference type="SAM" id="Phobius"/>
    </source>
</evidence>
<comment type="caution">
    <text evidence="2">The sequence shown here is derived from an EMBL/GenBank/DDBJ whole genome shotgun (WGS) entry which is preliminary data.</text>
</comment>
<dbReference type="Proteomes" id="UP000189177">
    <property type="component" value="Unassembled WGS sequence"/>
</dbReference>
<dbReference type="STRING" id="252474.B1A74_09605"/>
<keyword evidence="1" id="KW-1133">Transmembrane helix</keyword>
<dbReference type="AlphaFoldDB" id="A0A1V2ZX86"/>
<feature type="transmembrane region" description="Helical" evidence="1">
    <location>
        <begin position="20"/>
        <end position="43"/>
    </location>
</feature>
<name>A0A1V2ZX86_9GAMM</name>
<evidence type="ECO:0000313" key="2">
    <source>
        <dbReference type="EMBL" id="OOC09705.1"/>
    </source>
</evidence>
<evidence type="ECO:0000313" key="3">
    <source>
        <dbReference type="Proteomes" id="UP000189177"/>
    </source>
</evidence>
<dbReference type="EMBL" id="MUZR01000039">
    <property type="protein sequence ID" value="OOC09705.1"/>
    <property type="molecule type" value="Genomic_DNA"/>
</dbReference>